<name>A0A917P8Z3_9ACTN</name>
<evidence type="ECO:0000256" key="1">
    <source>
        <dbReference type="SAM" id="MobiDB-lite"/>
    </source>
</evidence>
<dbReference type="Proteomes" id="UP000625682">
    <property type="component" value="Unassembled WGS sequence"/>
</dbReference>
<proteinExistence type="predicted"/>
<gene>
    <name evidence="2" type="ORF">GCM10012282_75220</name>
</gene>
<evidence type="ECO:0000313" key="2">
    <source>
        <dbReference type="EMBL" id="GGJ67194.1"/>
    </source>
</evidence>
<comment type="caution">
    <text evidence="2">The sequence shown here is derived from an EMBL/GenBank/DDBJ whole genome shotgun (WGS) entry which is preliminary data.</text>
</comment>
<feature type="region of interest" description="Disordered" evidence="1">
    <location>
        <begin position="37"/>
        <end position="88"/>
    </location>
</feature>
<reference evidence="2" key="2">
    <citation type="submission" date="2020-09" db="EMBL/GenBank/DDBJ databases">
        <authorList>
            <person name="Sun Q."/>
            <person name="Zhou Y."/>
        </authorList>
    </citation>
    <scope>NUCLEOTIDE SEQUENCE</scope>
    <source>
        <strain evidence="2">CGMCC 4.7272</strain>
    </source>
</reference>
<accession>A0A917P8Z3</accession>
<sequence length="88" mass="9967">MMSTKDLTRPSTPPPPHADPVTRKFRLEKADGFYGRLVRQHDIARPVRPVTPRQADGSRPVKQGEPPSKSHMYCPQRVMRDGSNAGYR</sequence>
<reference evidence="2" key="1">
    <citation type="journal article" date="2014" name="Int. J. Syst. Evol. Microbiol.">
        <title>Complete genome sequence of Corynebacterium casei LMG S-19264T (=DSM 44701T), isolated from a smear-ripened cheese.</title>
        <authorList>
            <consortium name="US DOE Joint Genome Institute (JGI-PGF)"/>
            <person name="Walter F."/>
            <person name="Albersmeier A."/>
            <person name="Kalinowski J."/>
            <person name="Ruckert C."/>
        </authorList>
    </citation>
    <scope>NUCLEOTIDE SEQUENCE</scope>
    <source>
        <strain evidence="2">CGMCC 4.7272</strain>
    </source>
</reference>
<organism evidence="2 3">
    <name type="scientific">Streptomyces lacrimifluminis</name>
    <dbReference type="NCBI Taxonomy" id="1500077"/>
    <lineage>
        <taxon>Bacteria</taxon>
        <taxon>Bacillati</taxon>
        <taxon>Actinomycetota</taxon>
        <taxon>Actinomycetes</taxon>
        <taxon>Kitasatosporales</taxon>
        <taxon>Streptomycetaceae</taxon>
        <taxon>Streptomyces</taxon>
    </lineage>
</organism>
<feature type="region of interest" description="Disordered" evidence="1">
    <location>
        <begin position="1"/>
        <end position="24"/>
    </location>
</feature>
<dbReference type="EMBL" id="BMMU01000045">
    <property type="protein sequence ID" value="GGJ67194.1"/>
    <property type="molecule type" value="Genomic_DNA"/>
</dbReference>
<protein>
    <submittedName>
        <fullName evidence="2">Uncharacterized protein</fullName>
    </submittedName>
</protein>
<dbReference type="AlphaFoldDB" id="A0A917P8Z3"/>
<keyword evidence="3" id="KW-1185">Reference proteome</keyword>
<evidence type="ECO:0000313" key="3">
    <source>
        <dbReference type="Proteomes" id="UP000625682"/>
    </source>
</evidence>